<dbReference type="Pfam" id="PF02368">
    <property type="entry name" value="Big_2"/>
    <property type="match status" value="1"/>
</dbReference>
<sequence>MVPVPSGSGGGNGTGTRQITNLQITPSQSRIPAGLQQQFMAKVTLDDGAITDVTGGVSVQWNSSDASIVTVDGTGRATAVGAGIASIKATTTENGKVLEAGARLEVTDAVVTDLALTPTTASSMSPSASQPIVTTVFVANGTLSDGSLLDLTNNPALNWISSDEAVATVSNTVGGKGVATTVGAGITTVTASGILNGQNFSATADLTVTP</sequence>
<protein>
    <submittedName>
        <fullName evidence="2">Ig domain-containing protein</fullName>
    </submittedName>
</protein>
<keyword evidence="3" id="KW-1185">Reference proteome</keyword>
<dbReference type="Proteomes" id="UP001596132">
    <property type="component" value="Unassembled WGS sequence"/>
</dbReference>
<dbReference type="InterPro" id="IPR008964">
    <property type="entry name" value="Invasin/intimin_cell_adhesion"/>
</dbReference>
<name>A0ABW0YCJ3_9GAMM</name>
<organism evidence="2 3">
    <name type="scientific">Aeromonas eucrenophila</name>
    <dbReference type="NCBI Taxonomy" id="649"/>
    <lineage>
        <taxon>Bacteria</taxon>
        <taxon>Pseudomonadati</taxon>
        <taxon>Pseudomonadota</taxon>
        <taxon>Gammaproteobacteria</taxon>
        <taxon>Aeromonadales</taxon>
        <taxon>Aeromonadaceae</taxon>
        <taxon>Aeromonas</taxon>
    </lineage>
</organism>
<dbReference type="RefSeq" id="WP_378051395.1">
    <property type="nucleotide sequence ID" value="NZ_JBHSPP010000005.1"/>
</dbReference>
<dbReference type="EMBL" id="JBHSPP010000005">
    <property type="protein sequence ID" value="MFC5705450.1"/>
    <property type="molecule type" value="Genomic_DNA"/>
</dbReference>
<evidence type="ECO:0000313" key="3">
    <source>
        <dbReference type="Proteomes" id="UP001596132"/>
    </source>
</evidence>
<feature type="domain" description="BIG2" evidence="1">
    <location>
        <begin position="18"/>
        <end position="99"/>
    </location>
</feature>
<dbReference type="SUPFAM" id="SSF49373">
    <property type="entry name" value="Invasin/intimin cell-adhesion fragments"/>
    <property type="match status" value="2"/>
</dbReference>
<feature type="domain" description="BIG2" evidence="1">
    <location>
        <begin position="110"/>
        <end position="205"/>
    </location>
</feature>
<dbReference type="Gene3D" id="2.60.40.1080">
    <property type="match status" value="2"/>
</dbReference>
<evidence type="ECO:0000313" key="2">
    <source>
        <dbReference type="EMBL" id="MFC5705450.1"/>
    </source>
</evidence>
<comment type="caution">
    <text evidence="2">The sequence shown here is derived from an EMBL/GenBank/DDBJ whole genome shotgun (WGS) entry which is preliminary data.</text>
</comment>
<evidence type="ECO:0000259" key="1">
    <source>
        <dbReference type="SMART" id="SM00635"/>
    </source>
</evidence>
<reference evidence="3" key="1">
    <citation type="journal article" date="2019" name="Int. J. Syst. Evol. Microbiol.">
        <title>The Global Catalogue of Microorganisms (GCM) 10K type strain sequencing project: providing services to taxonomists for standard genome sequencing and annotation.</title>
        <authorList>
            <consortium name="The Broad Institute Genomics Platform"/>
            <consortium name="The Broad Institute Genome Sequencing Center for Infectious Disease"/>
            <person name="Wu L."/>
            <person name="Ma J."/>
        </authorList>
    </citation>
    <scope>NUCLEOTIDE SEQUENCE [LARGE SCALE GENOMIC DNA]</scope>
    <source>
        <strain evidence="3">KCTC 15012</strain>
    </source>
</reference>
<proteinExistence type="predicted"/>
<dbReference type="InterPro" id="IPR003343">
    <property type="entry name" value="Big_2"/>
</dbReference>
<dbReference type="SMART" id="SM00635">
    <property type="entry name" value="BID_2"/>
    <property type="match status" value="2"/>
</dbReference>
<accession>A0ABW0YCJ3</accession>
<gene>
    <name evidence="2" type="ORF">ACFPVW_05050</name>
</gene>